<organism evidence="1 2">
    <name type="scientific">Seminavis robusta</name>
    <dbReference type="NCBI Taxonomy" id="568900"/>
    <lineage>
        <taxon>Eukaryota</taxon>
        <taxon>Sar</taxon>
        <taxon>Stramenopiles</taxon>
        <taxon>Ochrophyta</taxon>
        <taxon>Bacillariophyta</taxon>
        <taxon>Bacillariophyceae</taxon>
        <taxon>Bacillariophycidae</taxon>
        <taxon>Naviculales</taxon>
        <taxon>Naviculaceae</taxon>
        <taxon>Seminavis</taxon>
    </lineage>
</organism>
<protein>
    <submittedName>
        <fullName evidence="1">Uncharacterized protein</fullName>
    </submittedName>
</protein>
<proteinExistence type="predicted"/>
<name>A0A9N8E9X9_9STRA</name>
<comment type="caution">
    <text evidence="1">The sequence shown here is derived from an EMBL/GenBank/DDBJ whole genome shotgun (WGS) entry which is preliminary data.</text>
</comment>
<gene>
    <name evidence="1" type="ORF">SEMRO_861_G212300.1</name>
</gene>
<evidence type="ECO:0000313" key="1">
    <source>
        <dbReference type="EMBL" id="CAB9517507.1"/>
    </source>
</evidence>
<dbReference type="AlphaFoldDB" id="A0A9N8E9X9"/>
<reference evidence="1" key="1">
    <citation type="submission" date="2020-06" db="EMBL/GenBank/DDBJ databases">
        <authorList>
            <consortium name="Plant Systems Biology data submission"/>
        </authorList>
    </citation>
    <scope>NUCLEOTIDE SEQUENCE</scope>
    <source>
        <strain evidence="1">D6</strain>
    </source>
</reference>
<dbReference type="Proteomes" id="UP001153069">
    <property type="component" value="Unassembled WGS sequence"/>
</dbReference>
<keyword evidence="2" id="KW-1185">Reference proteome</keyword>
<sequence length="95" mass="10708">MTAARNGRRLLRGTRRSLRNGFAGRNQAQLIRQLIRNVARRPGTDLASSVWELSDYEYQVVLQDFGQFLEQRLDQVGPNAVVPGGEEGRNQGEQP</sequence>
<accession>A0A9N8E9X9</accession>
<dbReference type="EMBL" id="CAICTM010000860">
    <property type="protein sequence ID" value="CAB9517507.1"/>
    <property type="molecule type" value="Genomic_DNA"/>
</dbReference>
<evidence type="ECO:0000313" key="2">
    <source>
        <dbReference type="Proteomes" id="UP001153069"/>
    </source>
</evidence>